<feature type="compositionally biased region" description="Acidic residues" evidence="1">
    <location>
        <begin position="286"/>
        <end position="325"/>
    </location>
</feature>
<proteinExistence type="predicted"/>
<feature type="compositionally biased region" description="Acidic residues" evidence="1">
    <location>
        <begin position="208"/>
        <end position="242"/>
    </location>
</feature>
<dbReference type="GO" id="GO:0016887">
    <property type="term" value="F:ATP hydrolysis activity"/>
    <property type="evidence" value="ECO:0007669"/>
    <property type="project" value="InterPro"/>
</dbReference>
<dbReference type="Gene3D" id="1.10.8.60">
    <property type="match status" value="1"/>
</dbReference>
<feature type="region of interest" description="Disordered" evidence="1">
    <location>
        <begin position="1"/>
        <end position="54"/>
    </location>
</feature>
<sequence>MTSEIKLSSKSARKPNTRQTQKGKEEKYKTNMSSDDDSDFITDEEGEENDMDIKSYRTFLSDLFPSKYMKEKAENTVSSKSNDKKTPKKTKSTQLDVPPAPKKSAKLPVSDKHVSDKHVPAKHVSDKHVSDKHVHVSDKPVPAKSVSDKHVSAKHVPAKPVSAKPVPAKSVSAKPVPVPAKPVSDKHVPAKSAKPLNSKPTKRKLELESEIEDDDSYETLDEEDTDTDDQEEEEEEEEDDEDTYKNGYKDVYGYEDYNYNSKIMKGVKGGQPAKFNIVFNVSSLGDFEDYDEEDDEDYDIDEDEDSDYDEDSENDDSEDEDEEENSSSLNMNISEKGENSFTNEEAFTSFNTMIEGLTETQRQNPVVKEMMLEIKEKELAYKLEIEKKQKKQKGKNTRKFKTLLREKNVMNDVKFFKENMTQQQQQIVIKQMEEIKKFSDVDKPYRLQLLEADIPVAFKACAYKKINTLKYMEPGAGEYYKIKNWVDTFMQIPFGKFKHLPITIDDGIEKCHAFMENAKKTLDEAVFGLNDAKLQIMQMIGQLLVNPSAVGTAIAIKGPMGTGKTTLIKDGISKILGRDFAFIALGGATDSSFLEGHSYTYEGSLWGRIVDTIINCKCMNPVFYFDELDKVSDTPRGEEIIGILTHLTDTTQNSKFHDKYFAEIEFDLSRCLFIFSYNDEAKVNPILRDRMYRIHTKGYDQPQKTTIANNYLLPKIREQVKFNSTDILIPEETIHHVITNHTEKEDGVRNLKRCLEIIHTKLNLYRLMKPGTNLFESDMSIKVEFPLTVTNEIVDKLIKKNTETGSWTNMYS</sequence>
<feature type="compositionally biased region" description="Basic and acidic residues" evidence="1">
    <location>
        <begin position="109"/>
        <end position="138"/>
    </location>
</feature>
<dbReference type="GO" id="GO:0005524">
    <property type="term" value="F:ATP binding"/>
    <property type="evidence" value="ECO:0007669"/>
    <property type="project" value="InterPro"/>
</dbReference>
<protein>
    <recommendedName>
        <fullName evidence="2">ATPase AAA-type core domain-containing protein</fullName>
    </recommendedName>
</protein>
<feature type="compositionally biased region" description="Polar residues" evidence="1">
    <location>
        <begin position="1"/>
        <end position="10"/>
    </location>
</feature>
<dbReference type="Gene3D" id="3.40.50.300">
    <property type="entry name" value="P-loop containing nucleotide triphosphate hydrolases"/>
    <property type="match status" value="1"/>
</dbReference>
<dbReference type="PANTHER" id="PTHR43718:SF2">
    <property type="entry name" value="LON PROTEASE HOMOLOG, MITOCHONDRIAL"/>
    <property type="match status" value="1"/>
</dbReference>
<dbReference type="Pfam" id="PF00004">
    <property type="entry name" value="AAA"/>
    <property type="match status" value="1"/>
</dbReference>
<dbReference type="GO" id="GO:0004252">
    <property type="term" value="F:serine-type endopeptidase activity"/>
    <property type="evidence" value="ECO:0007669"/>
    <property type="project" value="InterPro"/>
</dbReference>
<accession>A0A6C0HXJ5</accession>
<feature type="compositionally biased region" description="Low complexity" evidence="1">
    <location>
        <begin position="158"/>
        <end position="175"/>
    </location>
</feature>
<dbReference type="GO" id="GO:0006515">
    <property type="term" value="P:protein quality control for misfolded or incompletely synthesized proteins"/>
    <property type="evidence" value="ECO:0007669"/>
    <property type="project" value="TreeGrafter"/>
</dbReference>
<name>A0A6C0HXJ5_9ZZZZ</name>
<feature type="region of interest" description="Disordered" evidence="1">
    <location>
        <begin position="283"/>
        <end position="340"/>
    </location>
</feature>
<dbReference type="EMBL" id="MN740039">
    <property type="protein sequence ID" value="QHT85212.1"/>
    <property type="molecule type" value="Genomic_DNA"/>
</dbReference>
<dbReference type="PANTHER" id="PTHR43718">
    <property type="entry name" value="LON PROTEASE"/>
    <property type="match status" value="1"/>
</dbReference>
<evidence type="ECO:0000313" key="3">
    <source>
        <dbReference type="EMBL" id="QHT85212.1"/>
    </source>
</evidence>
<evidence type="ECO:0000259" key="2">
    <source>
        <dbReference type="Pfam" id="PF00004"/>
    </source>
</evidence>
<feature type="region of interest" description="Disordered" evidence="1">
    <location>
        <begin position="72"/>
        <end position="249"/>
    </location>
</feature>
<feature type="compositionally biased region" description="Acidic residues" evidence="1">
    <location>
        <begin position="34"/>
        <end position="50"/>
    </location>
</feature>
<dbReference type="InterPro" id="IPR027065">
    <property type="entry name" value="Lon_Prtase"/>
</dbReference>
<feature type="domain" description="ATPase AAA-type core" evidence="2">
    <location>
        <begin position="556"/>
        <end position="695"/>
    </location>
</feature>
<dbReference type="InterPro" id="IPR027417">
    <property type="entry name" value="P-loop_NTPase"/>
</dbReference>
<evidence type="ECO:0000256" key="1">
    <source>
        <dbReference type="SAM" id="MobiDB-lite"/>
    </source>
</evidence>
<dbReference type="GO" id="GO:0004176">
    <property type="term" value="F:ATP-dependent peptidase activity"/>
    <property type="evidence" value="ECO:0007669"/>
    <property type="project" value="InterPro"/>
</dbReference>
<reference evidence="3" key="1">
    <citation type="journal article" date="2020" name="Nature">
        <title>Giant virus diversity and host interactions through global metagenomics.</title>
        <authorList>
            <person name="Schulz F."/>
            <person name="Roux S."/>
            <person name="Paez-Espino D."/>
            <person name="Jungbluth S."/>
            <person name="Walsh D.A."/>
            <person name="Denef V.J."/>
            <person name="McMahon K.D."/>
            <person name="Konstantinidis K.T."/>
            <person name="Eloe-Fadrosh E.A."/>
            <person name="Kyrpides N.C."/>
            <person name="Woyke T."/>
        </authorList>
    </citation>
    <scope>NUCLEOTIDE SEQUENCE</scope>
    <source>
        <strain evidence="3">GVMAG-M-3300023184-178</strain>
    </source>
</reference>
<organism evidence="3">
    <name type="scientific">viral metagenome</name>
    <dbReference type="NCBI Taxonomy" id="1070528"/>
    <lineage>
        <taxon>unclassified sequences</taxon>
        <taxon>metagenomes</taxon>
        <taxon>organismal metagenomes</taxon>
    </lineage>
</organism>
<dbReference type="SUPFAM" id="SSF52540">
    <property type="entry name" value="P-loop containing nucleoside triphosphate hydrolases"/>
    <property type="match status" value="1"/>
</dbReference>
<dbReference type="InterPro" id="IPR003959">
    <property type="entry name" value="ATPase_AAA_core"/>
</dbReference>
<dbReference type="AlphaFoldDB" id="A0A6C0HXJ5"/>
<feature type="compositionally biased region" description="Polar residues" evidence="1">
    <location>
        <begin position="329"/>
        <end position="340"/>
    </location>
</feature>